<dbReference type="EMBL" id="QYUJ01000010">
    <property type="protein sequence ID" value="RJF74432.1"/>
    <property type="molecule type" value="Genomic_DNA"/>
</dbReference>
<proteinExistence type="predicted"/>
<dbReference type="Proteomes" id="UP000286287">
    <property type="component" value="Unassembled WGS sequence"/>
</dbReference>
<sequence>MEITPLKFEGNEVRSAESKVSVFDALSALGVKNPRHVWKRLGKDNPELVQLATRIQVGRGQPTPFLDRPGLMQALMAVQSRYLNKQGREILTAFRTWLAQLGDRYLAGDITLADEIIEAQTDPEATRWVIRRAHHKHSSIILNSALARHGASKRGYSYVHDTLNVAVTGMTARQLQAMRGKPTTKDNFDEQELAVHAMMQYATVNTLDQHASLGDQDCVRDVQMVARDFNPLLNKYFGGRTYPADGLLPIPV</sequence>
<dbReference type="RefSeq" id="WP_119761339.1">
    <property type="nucleotide sequence ID" value="NZ_QYUJ01000010.1"/>
</dbReference>
<evidence type="ECO:0008006" key="3">
    <source>
        <dbReference type="Google" id="ProtNLM"/>
    </source>
</evidence>
<protein>
    <recommendedName>
        <fullName evidence="3">KilA-N domain-containing protein</fullName>
    </recommendedName>
</protein>
<name>A0A418VEA1_9DEIO</name>
<evidence type="ECO:0000313" key="1">
    <source>
        <dbReference type="EMBL" id="RJF74432.1"/>
    </source>
</evidence>
<accession>A0A418VEA1</accession>
<dbReference type="AlphaFoldDB" id="A0A418VEA1"/>
<evidence type="ECO:0000313" key="2">
    <source>
        <dbReference type="Proteomes" id="UP000286287"/>
    </source>
</evidence>
<organism evidence="1 2">
    <name type="scientific">Deinococcus cavernae</name>
    <dbReference type="NCBI Taxonomy" id="2320857"/>
    <lineage>
        <taxon>Bacteria</taxon>
        <taxon>Thermotogati</taxon>
        <taxon>Deinococcota</taxon>
        <taxon>Deinococci</taxon>
        <taxon>Deinococcales</taxon>
        <taxon>Deinococcaceae</taxon>
        <taxon>Deinococcus</taxon>
    </lineage>
</organism>
<gene>
    <name evidence="1" type="ORF">D3875_03915</name>
</gene>
<dbReference type="OrthoDB" id="62372at2"/>
<reference evidence="1 2" key="1">
    <citation type="submission" date="2018-09" db="EMBL/GenBank/DDBJ databases">
        <authorList>
            <person name="Zhu H."/>
        </authorList>
    </citation>
    <scope>NUCLEOTIDE SEQUENCE [LARGE SCALE GENOMIC DNA]</scope>
    <source>
        <strain evidence="1 2">K2S05-167</strain>
    </source>
</reference>
<keyword evidence="2" id="KW-1185">Reference proteome</keyword>
<comment type="caution">
    <text evidence="1">The sequence shown here is derived from an EMBL/GenBank/DDBJ whole genome shotgun (WGS) entry which is preliminary data.</text>
</comment>